<dbReference type="InterPro" id="IPR011697">
    <property type="entry name" value="Peptidase_C26"/>
</dbReference>
<dbReference type="HOGENOM" id="CLU_030756_2_1_7"/>
<sequence length="236" mass="26039">MKPMIGMVANTYLNRFKMPASTVPLAYTSAIEKAGGIPLVLPFTRDVEAISDLVHLCRGFVLPGGSDVDPGLYGQAPSPRLGETDRPLDDFQLSVFRAAMALERPILGICRGSQVINVALGGTLFQDIPTRFPDSTLRHMQKVITFDTDHWVNLEAGSRLHDLLGGRIRVNSRHHQAIDTPGRDLVVTARAPDGVVEAAEHTRLPIDLVQWHPELMMQKNNDMLGLFESLVDRCKP</sequence>
<accession>C0QDJ2</accession>
<organism evidence="1 2">
    <name type="scientific">Desulforapulum autotrophicum (strain ATCC 43914 / DSM 3382 / VKM B-1955 / HRM2)</name>
    <name type="common">Desulfobacterium autotrophicum</name>
    <dbReference type="NCBI Taxonomy" id="177437"/>
    <lineage>
        <taxon>Bacteria</taxon>
        <taxon>Pseudomonadati</taxon>
        <taxon>Thermodesulfobacteriota</taxon>
        <taxon>Desulfobacteria</taxon>
        <taxon>Desulfobacterales</taxon>
        <taxon>Desulfobacteraceae</taxon>
        <taxon>Desulforapulum</taxon>
    </lineage>
</organism>
<dbReference type="GO" id="GO:0005829">
    <property type="term" value="C:cytosol"/>
    <property type="evidence" value="ECO:0007669"/>
    <property type="project" value="TreeGrafter"/>
</dbReference>
<reference evidence="1 2" key="1">
    <citation type="journal article" date="2009" name="Environ. Microbiol.">
        <title>Genome sequence of Desulfobacterium autotrophicum HRM2, a marine sulfate reducer oxidizing organic carbon completely to carbon dioxide.</title>
        <authorList>
            <person name="Strittmatter A.W."/>
            <person name="Liesegang H."/>
            <person name="Rabus R."/>
            <person name="Decker I."/>
            <person name="Amann J."/>
            <person name="Andres S."/>
            <person name="Henne A."/>
            <person name="Fricke W.F."/>
            <person name="Martinez-Arias R."/>
            <person name="Bartels D."/>
            <person name="Goesmann A."/>
            <person name="Krause L."/>
            <person name="Puehler A."/>
            <person name="Klenk H.P."/>
            <person name="Richter M."/>
            <person name="Schuler M."/>
            <person name="Gloeckner F.O."/>
            <person name="Meyerdierks A."/>
            <person name="Gottschalk G."/>
            <person name="Amann R."/>
        </authorList>
    </citation>
    <scope>NUCLEOTIDE SEQUENCE [LARGE SCALE GENOMIC DNA]</scope>
    <source>
        <strain evidence="2">ATCC 43914 / DSM 3382 / HRM2</strain>
    </source>
</reference>
<dbReference type="InterPro" id="IPR029062">
    <property type="entry name" value="Class_I_gatase-like"/>
</dbReference>
<dbReference type="STRING" id="177437.HRM2_21580"/>
<dbReference type="Pfam" id="PF07722">
    <property type="entry name" value="Peptidase_C26"/>
    <property type="match status" value="1"/>
</dbReference>
<dbReference type="PANTHER" id="PTHR43235:SF1">
    <property type="entry name" value="GLUTAMINE AMIDOTRANSFERASE PB2B2.05-RELATED"/>
    <property type="match status" value="1"/>
</dbReference>
<dbReference type="Proteomes" id="UP000000442">
    <property type="component" value="Chromosome"/>
</dbReference>
<dbReference type="Gene3D" id="3.40.50.880">
    <property type="match status" value="1"/>
</dbReference>
<dbReference type="PROSITE" id="PS51273">
    <property type="entry name" value="GATASE_TYPE_1"/>
    <property type="match status" value="1"/>
</dbReference>
<dbReference type="SUPFAM" id="SSF52317">
    <property type="entry name" value="Class I glutamine amidotransferase-like"/>
    <property type="match status" value="1"/>
</dbReference>
<evidence type="ECO:0000313" key="1">
    <source>
        <dbReference type="EMBL" id="ACN15256.1"/>
    </source>
</evidence>
<dbReference type="AlphaFoldDB" id="C0QDJ2"/>
<dbReference type="EMBL" id="CP001087">
    <property type="protein sequence ID" value="ACN15256.1"/>
    <property type="molecule type" value="Genomic_DNA"/>
</dbReference>
<name>C0QDJ2_DESAH</name>
<dbReference type="EC" id="4.1.3.27" evidence="1"/>
<keyword evidence="2" id="KW-1185">Reference proteome</keyword>
<protein>
    <submittedName>
        <fullName evidence="1">Anthranilate synthase component II</fullName>
        <ecNumber evidence="1">4.1.3.27</ecNumber>
    </submittedName>
</protein>
<gene>
    <name evidence="1" type="ordered locus">HRM2_21580</name>
</gene>
<dbReference type="RefSeq" id="WP_015904026.1">
    <property type="nucleotide sequence ID" value="NC_012108.1"/>
</dbReference>
<dbReference type="GO" id="GO:0006598">
    <property type="term" value="P:polyamine catabolic process"/>
    <property type="evidence" value="ECO:0007669"/>
    <property type="project" value="TreeGrafter"/>
</dbReference>
<proteinExistence type="predicted"/>
<dbReference type="CDD" id="cd01745">
    <property type="entry name" value="GATase1_2"/>
    <property type="match status" value="1"/>
</dbReference>
<dbReference type="GO" id="GO:0033969">
    <property type="term" value="F:gamma-glutamyl-gamma-aminobutyrate hydrolase activity"/>
    <property type="evidence" value="ECO:0007669"/>
    <property type="project" value="TreeGrafter"/>
</dbReference>
<dbReference type="KEGG" id="dat:HRM2_21580"/>
<dbReference type="eggNOG" id="COG2071">
    <property type="taxonomic scope" value="Bacteria"/>
</dbReference>
<dbReference type="GO" id="GO:0004049">
    <property type="term" value="F:anthranilate synthase activity"/>
    <property type="evidence" value="ECO:0007669"/>
    <property type="project" value="UniProtKB-EC"/>
</dbReference>
<keyword evidence="1" id="KW-0456">Lyase</keyword>
<dbReference type="PANTHER" id="PTHR43235">
    <property type="entry name" value="GLUTAMINE AMIDOTRANSFERASE PB2B2.05-RELATED"/>
    <property type="match status" value="1"/>
</dbReference>
<dbReference type="InterPro" id="IPR044668">
    <property type="entry name" value="PuuD-like"/>
</dbReference>
<evidence type="ECO:0000313" key="2">
    <source>
        <dbReference type="Proteomes" id="UP000000442"/>
    </source>
</evidence>